<gene>
    <name evidence="16" type="ORF">DFH08DRAFT_824970</name>
</gene>
<dbReference type="PANTHER" id="PTHR24305">
    <property type="entry name" value="CYTOCHROME P450"/>
    <property type="match status" value="1"/>
</dbReference>
<dbReference type="InterPro" id="IPR036396">
    <property type="entry name" value="Cyt_P450_sf"/>
</dbReference>
<dbReference type="PROSITE" id="PS00086">
    <property type="entry name" value="CYTOCHROME_P450"/>
    <property type="match status" value="1"/>
</dbReference>
<dbReference type="GO" id="GO:0004497">
    <property type="term" value="F:monooxygenase activity"/>
    <property type="evidence" value="ECO:0007669"/>
    <property type="project" value="UniProtKB-KW"/>
</dbReference>
<comment type="caution">
    <text evidence="16">The sequence shown here is derived from an EMBL/GenBank/DDBJ whole genome shotgun (WGS) entry which is preliminary data.</text>
</comment>
<evidence type="ECO:0000313" key="16">
    <source>
        <dbReference type="EMBL" id="KAJ7305668.1"/>
    </source>
</evidence>
<evidence type="ECO:0000256" key="14">
    <source>
        <dbReference type="RuleBase" id="RU000461"/>
    </source>
</evidence>
<dbReference type="GO" id="GO:0016705">
    <property type="term" value="F:oxidoreductase activity, acting on paired donors, with incorporation or reduction of molecular oxygen"/>
    <property type="evidence" value="ECO:0007669"/>
    <property type="project" value="InterPro"/>
</dbReference>
<dbReference type="Proteomes" id="UP001218218">
    <property type="component" value="Unassembled WGS sequence"/>
</dbReference>
<dbReference type="InterPro" id="IPR050121">
    <property type="entry name" value="Cytochrome_P450_monoxygenase"/>
</dbReference>
<dbReference type="InterPro" id="IPR002403">
    <property type="entry name" value="Cyt_P450_E_grp-IV"/>
</dbReference>
<evidence type="ECO:0000313" key="17">
    <source>
        <dbReference type="Proteomes" id="UP001218218"/>
    </source>
</evidence>
<dbReference type="Pfam" id="PF00067">
    <property type="entry name" value="p450"/>
    <property type="match status" value="1"/>
</dbReference>
<evidence type="ECO:0000256" key="7">
    <source>
        <dbReference type="ARBA" id="ARBA00022723"/>
    </source>
</evidence>
<evidence type="ECO:0000256" key="8">
    <source>
        <dbReference type="ARBA" id="ARBA00022989"/>
    </source>
</evidence>
<evidence type="ECO:0000256" key="4">
    <source>
        <dbReference type="ARBA" id="ARBA00010617"/>
    </source>
</evidence>
<dbReference type="GO" id="GO:0020037">
    <property type="term" value="F:heme binding"/>
    <property type="evidence" value="ECO:0007669"/>
    <property type="project" value="InterPro"/>
</dbReference>
<comment type="cofactor">
    <cofactor evidence="1 13">
        <name>heme</name>
        <dbReference type="ChEBI" id="CHEBI:30413"/>
    </cofactor>
</comment>
<dbReference type="PANTHER" id="PTHR24305:SF166">
    <property type="entry name" value="CYTOCHROME P450 12A4, MITOCHONDRIAL-RELATED"/>
    <property type="match status" value="1"/>
</dbReference>
<keyword evidence="9 14" id="KW-0560">Oxidoreductase</keyword>
<comment type="subcellular location">
    <subcellularLocation>
        <location evidence="2">Membrane</location>
    </subcellularLocation>
</comment>
<evidence type="ECO:0000256" key="10">
    <source>
        <dbReference type="ARBA" id="ARBA00023004"/>
    </source>
</evidence>
<evidence type="ECO:0000256" key="9">
    <source>
        <dbReference type="ARBA" id="ARBA00023002"/>
    </source>
</evidence>
<evidence type="ECO:0000256" key="5">
    <source>
        <dbReference type="ARBA" id="ARBA00022617"/>
    </source>
</evidence>
<dbReference type="GO" id="GO:0016020">
    <property type="term" value="C:membrane"/>
    <property type="evidence" value="ECO:0007669"/>
    <property type="project" value="UniProtKB-SubCell"/>
</dbReference>
<evidence type="ECO:0000256" key="1">
    <source>
        <dbReference type="ARBA" id="ARBA00001971"/>
    </source>
</evidence>
<dbReference type="AlphaFoldDB" id="A0AAD6Z499"/>
<name>A0AAD6Z499_9AGAR</name>
<dbReference type="InterPro" id="IPR001128">
    <property type="entry name" value="Cyt_P450"/>
</dbReference>
<keyword evidence="6" id="KW-0812">Transmembrane</keyword>
<evidence type="ECO:0000256" key="6">
    <source>
        <dbReference type="ARBA" id="ARBA00022692"/>
    </source>
</evidence>
<dbReference type="PRINTS" id="PR00385">
    <property type="entry name" value="P450"/>
</dbReference>
<protein>
    <submittedName>
        <fullName evidence="16">Cytochrome P450</fullName>
    </submittedName>
</protein>
<dbReference type="PRINTS" id="PR00465">
    <property type="entry name" value="EP450IV"/>
</dbReference>
<keyword evidence="17" id="KW-1185">Reference proteome</keyword>
<keyword evidence="11 14" id="KW-0503">Monooxygenase</keyword>
<keyword evidence="5 13" id="KW-0349">Heme</keyword>
<comment type="similarity">
    <text evidence="4 14">Belongs to the cytochrome P450 family.</text>
</comment>
<keyword evidence="8" id="KW-1133">Transmembrane helix</keyword>
<feature type="region of interest" description="Disordered" evidence="15">
    <location>
        <begin position="472"/>
        <end position="504"/>
    </location>
</feature>
<keyword evidence="10 13" id="KW-0408">Iron</keyword>
<evidence type="ECO:0000256" key="11">
    <source>
        <dbReference type="ARBA" id="ARBA00023033"/>
    </source>
</evidence>
<evidence type="ECO:0000256" key="15">
    <source>
        <dbReference type="SAM" id="MobiDB-lite"/>
    </source>
</evidence>
<feature type="binding site" description="axial binding residue" evidence="13">
    <location>
        <position position="415"/>
    </location>
    <ligand>
        <name>heme</name>
        <dbReference type="ChEBI" id="CHEBI:30413"/>
    </ligand>
    <ligandPart>
        <name>Fe</name>
        <dbReference type="ChEBI" id="CHEBI:18248"/>
    </ligandPart>
</feature>
<evidence type="ECO:0000256" key="13">
    <source>
        <dbReference type="PIRSR" id="PIRSR602403-1"/>
    </source>
</evidence>
<sequence>MAGQEPSPSCGGTSLLVVDLWWYGDHEFEWQKLYGPVYRVKGCFGFYLLEGADLRGYGQFAAWREKWRTLIVYLGDEHRRLRSALNVGFTPGAVRNYQPVFQKVAEIISEQFEKSAGASSTNIRPTLRTGTLTAISEAVLGISIEALGKDLVANTMQFGDFTASQSEGQIIGDAIGGHLPVWFWHAAMYFPTVAAKVIRTERYLANRTGHRVVQDKIDAAAQGLEVDTDVFGLLLTPGILDHTKGLSVDDVVAQTTIMLVAGQETTANAVAFALLELARDADFQDKLRGEIHSSAGSSPRNSVYDSMPLLNALIKETLRLYPAGALSDRVPMEDTVIPLKEAIITSTGERISQIPVKKGQLLTIAVAAYQRLPARWGADADKFNPSRWLDGRTYQEDAISPYANILSFNGGPRICLGILEMQVILCELVAKFSFAEADNSTVANLSMHAPAMKRLGAEGQRTDKRNLINRVKGESSRATAHGSRIADMTATTPHSPAGTPQPGSHFLSQVSPQFLYGFLKNLDPTINPTHMRRVIKDIGSSSPSLFEPMPEALNYGIVNNFKNHKRLTNLKVD</sequence>
<dbReference type="GO" id="GO:0005506">
    <property type="term" value="F:iron ion binding"/>
    <property type="evidence" value="ECO:0007669"/>
    <property type="project" value="InterPro"/>
</dbReference>
<dbReference type="EMBL" id="JARIHO010000095">
    <property type="protein sequence ID" value="KAJ7305668.1"/>
    <property type="molecule type" value="Genomic_DNA"/>
</dbReference>
<dbReference type="SUPFAM" id="SSF48264">
    <property type="entry name" value="Cytochrome P450"/>
    <property type="match status" value="1"/>
</dbReference>
<keyword evidence="7 13" id="KW-0479">Metal-binding</keyword>
<proteinExistence type="inferred from homology"/>
<evidence type="ECO:0000256" key="12">
    <source>
        <dbReference type="ARBA" id="ARBA00023136"/>
    </source>
</evidence>
<organism evidence="16 17">
    <name type="scientific">Mycena albidolilacea</name>
    <dbReference type="NCBI Taxonomy" id="1033008"/>
    <lineage>
        <taxon>Eukaryota</taxon>
        <taxon>Fungi</taxon>
        <taxon>Dikarya</taxon>
        <taxon>Basidiomycota</taxon>
        <taxon>Agaricomycotina</taxon>
        <taxon>Agaricomycetes</taxon>
        <taxon>Agaricomycetidae</taxon>
        <taxon>Agaricales</taxon>
        <taxon>Marasmiineae</taxon>
        <taxon>Mycenaceae</taxon>
        <taxon>Mycena</taxon>
    </lineage>
</organism>
<dbReference type="InterPro" id="IPR017972">
    <property type="entry name" value="Cyt_P450_CS"/>
</dbReference>
<evidence type="ECO:0000256" key="3">
    <source>
        <dbReference type="ARBA" id="ARBA00004721"/>
    </source>
</evidence>
<comment type="pathway">
    <text evidence="3">Secondary metabolite biosynthesis; terpenoid biosynthesis.</text>
</comment>
<accession>A0AAD6Z499</accession>
<keyword evidence="12" id="KW-0472">Membrane</keyword>
<dbReference type="Gene3D" id="1.10.630.10">
    <property type="entry name" value="Cytochrome P450"/>
    <property type="match status" value="1"/>
</dbReference>
<evidence type="ECO:0000256" key="2">
    <source>
        <dbReference type="ARBA" id="ARBA00004370"/>
    </source>
</evidence>
<reference evidence="16" key="1">
    <citation type="submission" date="2023-03" db="EMBL/GenBank/DDBJ databases">
        <title>Massive genome expansion in bonnet fungi (Mycena s.s.) driven by repeated elements and novel gene families across ecological guilds.</title>
        <authorList>
            <consortium name="Lawrence Berkeley National Laboratory"/>
            <person name="Harder C.B."/>
            <person name="Miyauchi S."/>
            <person name="Viragh M."/>
            <person name="Kuo A."/>
            <person name="Thoen E."/>
            <person name="Andreopoulos B."/>
            <person name="Lu D."/>
            <person name="Skrede I."/>
            <person name="Drula E."/>
            <person name="Henrissat B."/>
            <person name="Morin E."/>
            <person name="Kohler A."/>
            <person name="Barry K."/>
            <person name="LaButti K."/>
            <person name="Morin E."/>
            <person name="Salamov A."/>
            <person name="Lipzen A."/>
            <person name="Mereny Z."/>
            <person name="Hegedus B."/>
            <person name="Baldrian P."/>
            <person name="Stursova M."/>
            <person name="Weitz H."/>
            <person name="Taylor A."/>
            <person name="Grigoriev I.V."/>
            <person name="Nagy L.G."/>
            <person name="Martin F."/>
            <person name="Kauserud H."/>
        </authorList>
    </citation>
    <scope>NUCLEOTIDE SEQUENCE</scope>
    <source>
        <strain evidence="16">CBHHK002</strain>
    </source>
</reference>